<evidence type="ECO:0000313" key="3">
    <source>
        <dbReference type="Proteomes" id="UP000179023"/>
    </source>
</evidence>
<organism evidence="2 3">
    <name type="scientific">Candidatus Sungbacteria bacterium RIFCSPHIGHO2_02_FULL_47_11</name>
    <dbReference type="NCBI Taxonomy" id="1802270"/>
    <lineage>
        <taxon>Bacteria</taxon>
        <taxon>Candidatus Sungiibacteriota</taxon>
    </lineage>
</organism>
<protein>
    <submittedName>
        <fullName evidence="2">Uncharacterized protein</fullName>
    </submittedName>
</protein>
<dbReference type="STRING" id="1802270.A3C07_01250"/>
<keyword evidence="1" id="KW-0812">Transmembrane</keyword>
<dbReference type="Pfam" id="PF18895">
    <property type="entry name" value="T4SS_pilin"/>
    <property type="match status" value="1"/>
</dbReference>
<comment type="caution">
    <text evidence="2">The sequence shown here is derived from an EMBL/GenBank/DDBJ whole genome shotgun (WGS) entry which is preliminary data.</text>
</comment>
<proteinExistence type="predicted"/>
<gene>
    <name evidence="2" type="ORF">A3C07_01250</name>
</gene>
<feature type="transmembrane region" description="Helical" evidence="1">
    <location>
        <begin position="51"/>
        <end position="71"/>
    </location>
</feature>
<evidence type="ECO:0000313" key="2">
    <source>
        <dbReference type="EMBL" id="OHA00465.1"/>
    </source>
</evidence>
<dbReference type="InterPro" id="IPR043993">
    <property type="entry name" value="T4SS_pilin"/>
</dbReference>
<keyword evidence="1" id="KW-0472">Membrane</keyword>
<accession>A0A1G2KM05</accession>
<dbReference type="Proteomes" id="UP000179023">
    <property type="component" value="Unassembled WGS sequence"/>
</dbReference>
<evidence type="ECO:0000256" key="1">
    <source>
        <dbReference type="SAM" id="Phobius"/>
    </source>
</evidence>
<dbReference type="EMBL" id="MHQI01000014">
    <property type="protein sequence ID" value="OHA00465.1"/>
    <property type="molecule type" value="Genomic_DNA"/>
</dbReference>
<dbReference type="AlphaFoldDB" id="A0A1G2KM05"/>
<reference evidence="2 3" key="1">
    <citation type="journal article" date="2016" name="Nat. Commun.">
        <title>Thousands of microbial genomes shed light on interconnected biogeochemical processes in an aquifer system.</title>
        <authorList>
            <person name="Anantharaman K."/>
            <person name="Brown C.T."/>
            <person name="Hug L.A."/>
            <person name="Sharon I."/>
            <person name="Castelle C.J."/>
            <person name="Probst A.J."/>
            <person name="Thomas B.C."/>
            <person name="Singh A."/>
            <person name="Wilkins M.J."/>
            <person name="Karaoz U."/>
            <person name="Brodie E.L."/>
            <person name="Williams K.H."/>
            <person name="Hubbard S.S."/>
            <person name="Banfield J.F."/>
        </authorList>
    </citation>
    <scope>NUCLEOTIDE SEQUENCE [LARGE SCALE GENOMIC DNA]</scope>
</reference>
<sequence length="123" mass="13272">MKTILVIIVSTVVVLGALFWDASFANAQIGLTQVDTILFRILNTLRTVVLIVFVLAVIVFGWGVVKLILAAGNPTEIAKAKLFIWWGVIGMAILASITGIIVYLQEFFGVSSGGSIKFPTFTL</sequence>
<feature type="transmembrane region" description="Helical" evidence="1">
    <location>
        <begin position="83"/>
        <end position="104"/>
    </location>
</feature>
<keyword evidence="1" id="KW-1133">Transmembrane helix</keyword>
<name>A0A1G2KM05_9BACT</name>